<dbReference type="GO" id="GO:0009007">
    <property type="term" value="F:site-specific DNA-methyltransferase (adenine-specific) activity"/>
    <property type="evidence" value="ECO:0007669"/>
    <property type="project" value="UniProtKB-EC"/>
</dbReference>
<dbReference type="InterPro" id="IPR002052">
    <property type="entry name" value="DNA_methylase_N6_adenine_CS"/>
</dbReference>
<evidence type="ECO:0000256" key="2">
    <source>
        <dbReference type="ARBA" id="ARBA00022603"/>
    </source>
</evidence>
<keyword evidence="8" id="KW-1185">Reference proteome</keyword>
<evidence type="ECO:0000256" key="5">
    <source>
        <dbReference type="ARBA" id="ARBA00047942"/>
    </source>
</evidence>
<dbReference type="PRINTS" id="PR00507">
    <property type="entry name" value="N12N6MTFRASE"/>
</dbReference>
<sequence length="1057" mass="118720">MRREILTMSGAITPGVVNRGLLADHLLHTLARNIADSLPLRTDDLDREILQHEVRRNTLEEGHYQGLVHRGQPVALLVKGNRFTVDTLAHKDRSYYVVTKAVRYAKSNEIAWVLLESCDGFQLLRSTPYSRQGQYWNSVDKYLAVFPKDLEEPYISLGQLSVVPEIFKKDGVLDDLLGETIRYKKQLLFQLDTSLREQLYPMIYRAISRSKINSSLSANLSPEFSAALTMKLIFRLLLEIYLEEIQKPKTQEFPATLFDVLAHNLEVLDRNTEHSALLWENILTYVSSRAVVTPSQEAIRRYLAFSASEISCLKAMQIDDRYMTQALRSLIHLDSRECVSVDYKVLDARDFGDLYEDLLKVSESKSSAETTLMRNDQISIDETKSSAKARASKTRQKTTGAYFTPLFLVDYLVESSVIPALKEHLKEIKSLIKEDHISEAARRFYDFKVADLAMGTGHFLVSTIDAISATIAEFLEEYRIEEVEVELENLLATNASRDGGAASLNHISITGALRYLVSHRCIYGVDINRFTVDLARAIVAVHTLAPALPIWDLKDHMVTGNSLIGLSKDQDIMAYRSELPDDLYNNLSHLLGGDLNSLYNVLLAGLVGLIDIRELQRIVDAEDQGKLLMLIKEIDSQQPVHFPSLFPKVFQRCPEGFDVVIGNPPFQSQLNSYTAAKGLELSALRHLYPEATKLPFDRSTLFLLRALSLTRSGGWIAQVQPISLLATQQAGFVRSKMLESTTLRAIWIGTEKVFDASVATCAVIAQNFRSDSYTVSRNLNSTLTRLAPLEVGSGSDIDISRTWGQLASGIDGAPTVYLRRSLTVGSLATASADFRDQYYGLRDYVCEYQDLKDEAYVKLITSGLIDPFRSLWGLKTTRFNHVRYLEPAVNITRSRRDLSIDGWIKTRLVPKLLVATQGKVIEVLPDEIGELLPSVPVVTVLARSDTFYLLAAALGSPPVSLFAKQQYYGTALATSAIKLSAKQILDLPLPQDQKRWERSAELVAELFRNNTETDLDVWQEYAAVATEAYGQRASQISKWWLDIACPSKTRDSCDWVP</sequence>
<keyword evidence="4" id="KW-0949">S-adenosyl-L-methionine</keyword>
<dbReference type="EC" id="2.1.1.72" evidence="1"/>
<proteinExistence type="predicted"/>
<evidence type="ECO:0000313" key="8">
    <source>
        <dbReference type="Proteomes" id="UP000184295"/>
    </source>
</evidence>
<feature type="domain" description="Type II methyltransferase M.TaqI-like" evidence="6">
    <location>
        <begin position="521"/>
        <end position="754"/>
    </location>
</feature>
<dbReference type="AlphaFoldDB" id="A0A1M4WMB4"/>
<dbReference type="Gene3D" id="3.40.50.150">
    <property type="entry name" value="Vaccinia Virus protein VP39"/>
    <property type="match status" value="1"/>
</dbReference>
<dbReference type="STRING" id="1121881.SAMN02745225_01715"/>
<organism evidence="7 8">
    <name type="scientific">Ferrithrix thermotolerans DSM 19514</name>
    <dbReference type="NCBI Taxonomy" id="1121881"/>
    <lineage>
        <taxon>Bacteria</taxon>
        <taxon>Bacillati</taxon>
        <taxon>Actinomycetota</taxon>
        <taxon>Acidimicrobiia</taxon>
        <taxon>Acidimicrobiales</taxon>
        <taxon>Acidimicrobiaceae</taxon>
        <taxon>Ferrithrix</taxon>
    </lineage>
</organism>
<evidence type="ECO:0000313" key="7">
    <source>
        <dbReference type="EMBL" id="SHE82368.1"/>
    </source>
</evidence>
<dbReference type="GO" id="GO:0003676">
    <property type="term" value="F:nucleic acid binding"/>
    <property type="evidence" value="ECO:0007669"/>
    <property type="project" value="InterPro"/>
</dbReference>
<dbReference type="Pfam" id="PF07669">
    <property type="entry name" value="Eco57I"/>
    <property type="match status" value="1"/>
</dbReference>
<dbReference type="InterPro" id="IPR011639">
    <property type="entry name" value="MethylTrfase_TaqI-like_dom"/>
</dbReference>
<dbReference type="InterPro" id="IPR050953">
    <property type="entry name" value="N4_N6_ade-DNA_methylase"/>
</dbReference>
<accession>A0A1M4WMB4</accession>
<evidence type="ECO:0000256" key="4">
    <source>
        <dbReference type="ARBA" id="ARBA00022691"/>
    </source>
</evidence>
<dbReference type="Proteomes" id="UP000184295">
    <property type="component" value="Unassembled WGS sequence"/>
</dbReference>
<comment type="catalytic activity">
    <reaction evidence="5">
        <text>a 2'-deoxyadenosine in DNA + S-adenosyl-L-methionine = an N(6)-methyl-2'-deoxyadenosine in DNA + S-adenosyl-L-homocysteine + H(+)</text>
        <dbReference type="Rhea" id="RHEA:15197"/>
        <dbReference type="Rhea" id="RHEA-COMP:12418"/>
        <dbReference type="Rhea" id="RHEA-COMP:12419"/>
        <dbReference type="ChEBI" id="CHEBI:15378"/>
        <dbReference type="ChEBI" id="CHEBI:57856"/>
        <dbReference type="ChEBI" id="CHEBI:59789"/>
        <dbReference type="ChEBI" id="CHEBI:90615"/>
        <dbReference type="ChEBI" id="CHEBI:90616"/>
        <dbReference type="EC" id="2.1.1.72"/>
    </reaction>
</comment>
<evidence type="ECO:0000259" key="6">
    <source>
        <dbReference type="Pfam" id="PF07669"/>
    </source>
</evidence>
<evidence type="ECO:0000256" key="3">
    <source>
        <dbReference type="ARBA" id="ARBA00022679"/>
    </source>
</evidence>
<gene>
    <name evidence="7" type="ORF">SAMN02745225_01715</name>
</gene>
<dbReference type="GO" id="GO:0006304">
    <property type="term" value="P:DNA modification"/>
    <property type="evidence" value="ECO:0007669"/>
    <property type="project" value="InterPro"/>
</dbReference>
<dbReference type="EMBL" id="FQUL01000027">
    <property type="protein sequence ID" value="SHE82368.1"/>
    <property type="molecule type" value="Genomic_DNA"/>
</dbReference>
<keyword evidence="2" id="KW-0489">Methyltransferase</keyword>
<reference evidence="8" key="1">
    <citation type="submission" date="2016-11" db="EMBL/GenBank/DDBJ databases">
        <authorList>
            <person name="Varghese N."/>
            <person name="Submissions S."/>
        </authorList>
    </citation>
    <scope>NUCLEOTIDE SEQUENCE [LARGE SCALE GENOMIC DNA]</scope>
    <source>
        <strain evidence="8">DSM 19514</strain>
    </source>
</reference>
<dbReference type="PANTHER" id="PTHR33841:SF1">
    <property type="entry name" value="DNA METHYLTRANSFERASE A"/>
    <property type="match status" value="1"/>
</dbReference>
<dbReference type="PROSITE" id="PS00092">
    <property type="entry name" value="N6_MTASE"/>
    <property type="match status" value="1"/>
</dbReference>
<dbReference type="SUPFAM" id="SSF53335">
    <property type="entry name" value="S-adenosyl-L-methionine-dependent methyltransferases"/>
    <property type="match status" value="1"/>
</dbReference>
<dbReference type="InterPro" id="IPR029063">
    <property type="entry name" value="SAM-dependent_MTases_sf"/>
</dbReference>
<evidence type="ECO:0000256" key="1">
    <source>
        <dbReference type="ARBA" id="ARBA00011900"/>
    </source>
</evidence>
<name>A0A1M4WMB4_9ACTN</name>
<protein>
    <recommendedName>
        <fullName evidence="1">site-specific DNA-methyltransferase (adenine-specific)</fullName>
        <ecNumber evidence="1">2.1.1.72</ecNumber>
    </recommendedName>
</protein>
<dbReference type="GO" id="GO:0032259">
    <property type="term" value="P:methylation"/>
    <property type="evidence" value="ECO:0007669"/>
    <property type="project" value="UniProtKB-KW"/>
</dbReference>
<keyword evidence="3" id="KW-0808">Transferase</keyword>
<dbReference type="PANTHER" id="PTHR33841">
    <property type="entry name" value="DNA METHYLTRANSFERASE YEEA-RELATED"/>
    <property type="match status" value="1"/>
</dbReference>